<evidence type="ECO:0000313" key="6">
    <source>
        <dbReference type="Proteomes" id="UP001189429"/>
    </source>
</evidence>
<feature type="compositionally biased region" description="Low complexity" evidence="3">
    <location>
        <begin position="301"/>
        <end position="312"/>
    </location>
</feature>
<keyword evidence="6" id="KW-1185">Reference proteome</keyword>
<feature type="coiled-coil region" evidence="2">
    <location>
        <begin position="617"/>
        <end position="644"/>
    </location>
</feature>
<evidence type="ECO:0000256" key="1">
    <source>
        <dbReference type="ARBA" id="ARBA00022837"/>
    </source>
</evidence>
<feature type="compositionally biased region" description="Pro residues" evidence="3">
    <location>
        <begin position="275"/>
        <end position="288"/>
    </location>
</feature>
<reference evidence="5" key="1">
    <citation type="submission" date="2023-10" db="EMBL/GenBank/DDBJ databases">
        <authorList>
            <person name="Chen Y."/>
            <person name="Shah S."/>
            <person name="Dougan E. K."/>
            <person name="Thang M."/>
            <person name="Chan C."/>
        </authorList>
    </citation>
    <scope>NUCLEOTIDE SEQUENCE [LARGE SCALE GENOMIC DNA]</scope>
</reference>
<organism evidence="5 6">
    <name type="scientific">Prorocentrum cordatum</name>
    <dbReference type="NCBI Taxonomy" id="2364126"/>
    <lineage>
        <taxon>Eukaryota</taxon>
        <taxon>Sar</taxon>
        <taxon>Alveolata</taxon>
        <taxon>Dinophyceae</taxon>
        <taxon>Prorocentrales</taxon>
        <taxon>Prorocentraceae</taxon>
        <taxon>Prorocentrum</taxon>
    </lineage>
</organism>
<feature type="domain" description="EF-hand" evidence="4">
    <location>
        <begin position="967"/>
        <end position="1002"/>
    </location>
</feature>
<dbReference type="PROSITE" id="PS50222">
    <property type="entry name" value="EF_HAND_2"/>
    <property type="match status" value="1"/>
</dbReference>
<feature type="compositionally biased region" description="Low complexity" evidence="3">
    <location>
        <begin position="324"/>
        <end position="361"/>
    </location>
</feature>
<gene>
    <name evidence="5" type="ORF">PCOR1329_LOCUS18003</name>
</gene>
<evidence type="ECO:0000256" key="2">
    <source>
        <dbReference type="SAM" id="Coils"/>
    </source>
</evidence>
<evidence type="ECO:0000259" key="4">
    <source>
        <dbReference type="PROSITE" id="PS50222"/>
    </source>
</evidence>
<name>A0ABN9R7G8_9DINO</name>
<feature type="region of interest" description="Disordered" evidence="3">
    <location>
        <begin position="1"/>
        <end position="25"/>
    </location>
</feature>
<feature type="compositionally biased region" description="Low complexity" evidence="3">
    <location>
        <begin position="1"/>
        <end position="18"/>
    </location>
</feature>
<keyword evidence="1" id="KW-0106">Calcium</keyword>
<feature type="compositionally biased region" description="Gly residues" evidence="3">
    <location>
        <begin position="389"/>
        <end position="398"/>
    </location>
</feature>
<dbReference type="PROSITE" id="PS00018">
    <property type="entry name" value="EF_HAND_1"/>
    <property type="match status" value="1"/>
</dbReference>
<evidence type="ECO:0000313" key="5">
    <source>
        <dbReference type="EMBL" id="CAK0814374.1"/>
    </source>
</evidence>
<dbReference type="InterPro" id="IPR011992">
    <property type="entry name" value="EF-hand-dom_pair"/>
</dbReference>
<dbReference type="SUPFAM" id="SSF102405">
    <property type="entry name" value="MCP/YpsA-like"/>
    <property type="match status" value="1"/>
</dbReference>
<feature type="region of interest" description="Disordered" evidence="3">
    <location>
        <begin position="574"/>
        <end position="607"/>
    </location>
</feature>
<feature type="compositionally biased region" description="Basic and acidic residues" evidence="3">
    <location>
        <begin position="582"/>
        <end position="593"/>
    </location>
</feature>
<proteinExistence type="predicted"/>
<feature type="coiled-coil region" evidence="2">
    <location>
        <begin position="790"/>
        <end position="821"/>
    </location>
</feature>
<feature type="compositionally biased region" description="Basic and acidic residues" evidence="3">
    <location>
        <begin position="862"/>
        <end position="873"/>
    </location>
</feature>
<dbReference type="Gene3D" id="1.10.238.10">
    <property type="entry name" value="EF-hand"/>
    <property type="match status" value="1"/>
</dbReference>
<feature type="compositionally biased region" description="Basic and acidic residues" evidence="3">
    <location>
        <begin position="259"/>
        <end position="270"/>
    </location>
</feature>
<evidence type="ECO:0000256" key="3">
    <source>
        <dbReference type="SAM" id="MobiDB-lite"/>
    </source>
</evidence>
<accession>A0ABN9R7G8</accession>
<protein>
    <recommendedName>
        <fullName evidence="4">EF-hand domain-containing protein</fullName>
    </recommendedName>
</protein>
<dbReference type="InterPro" id="IPR018247">
    <property type="entry name" value="EF_Hand_1_Ca_BS"/>
</dbReference>
<sequence>MTEPSGASHAAAGAPGPSREAAAASTIQRNFRAAAGRQEAAEAARAALALVAAPAPRAASGAAETAGEAVARLRRELGEPRHIVCVLGGTAFQDSASEALVQALARDLAADLGPEVAFVTGGMPGVQRAFAGQCGDGSRLWNLVPRAESSDYGVGRDVHAGADLAERKEVFGQLGDVYVTVEGGPGVAQESRAAAARGAAIVPLIRTGGASAGMFDFPPEALQRPAFATQEQWELLSSPDATVAMSAAAAAHMVTGIISERESRQRREPARSPARSPPASPSRAPSPPRALQRREPPRSPARPAASPASPSRAPSPPRAREPVRSPARSAASPGRAASPPRAARPIRAEAPASPPLGAAPAPRAPRARSQPQPDRRQAGAGASAHERGGSAGAAGIGPRGVARGTRSGPSSPRAGARRAASPGRLPASLSPLPREPPRSAQGARSPPGSPLSSPRRWPGSALASPRDQAQGAPSRLAARPSWRPAGDGGLSPAAAQDGGAAEEQKELHREARRRMKKSPDFAANVWAELHAMHGHRLEVLEEVRQRAFEMDHPVSFGTEEELAAACMRLHSNAAPAGARTEASAKEGRRREVNADAGACTEASAKEGKRREVNVDALLRRLHDNEELKERRRETEEKVINEVMKECTFRPQIIRKVEPGAATFHGSHAIASERLYLQGKERDQALSEKRERQLEKEARQLQESSVHNLAGKKKAKARTGNGNLVQKGNVYERSLTWKKGLDRRIAETRDREGAELAREMKLQESAVQRRLRLSGSTAATAQEKAVDRLYRVDLTRRKARANERMQDRQRDIERELQEQELKSVHAKAAARQWAPGELREIRQRLAASPRRAAAAATPLPRSPEAEKEDEARRELARELCAALGPARGGPSSEPRLGQRELRRLAELCGFHGGDAGWAAQYEQLADIYGFEALEGPGPEHLEALTGDDGGRLHCSEDELRFLLALLGSRAELTGQLFRALDTNSSGGIGSREMRRYAAVTGFNGDAEAWAAAFAALCSAYGWSEDAEVDPWRFAQMVNDEDGEGHLTDADLELVLARAQSRPLLVARLFRALDAAGTGRLAAEELGHLAAARGRGLGGAGELAPGGGERGAYEALAGAHGWDPDEGVGPRDFARMVNDAESPAHCTTRELRGALAALGWRPELIVSAFGALEEGGSGRLPGACLRRYAEFCGFEGSDAEWQQEYSDLAARHGWDELCGADLRGFASMVNDSSGNGHCSAEELLQFVRRGL</sequence>
<feature type="region of interest" description="Disordered" evidence="3">
    <location>
        <begin position="844"/>
        <end position="873"/>
    </location>
</feature>
<feature type="region of interest" description="Disordered" evidence="3">
    <location>
        <begin position="258"/>
        <end position="516"/>
    </location>
</feature>
<dbReference type="EMBL" id="CAUYUJ010005625">
    <property type="protein sequence ID" value="CAK0814374.1"/>
    <property type="molecule type" value="Genomic_DNA"/>
</dbReference>
<feature type="region of interest" description="Disordered" evidence="3">
    <location>
        <begin position="697"/>
        <end position="717"/>
    </location>
</feature>
<dbReference type="Gene3D" id="3.40.50.450">
    <property type="match status" value="1"/>
</dbReference>
<keyword evidence="2" id="KW-0175">Coiled coil</keyword>
<feature type="compositionally biased region" description="Low complexity" evidence="3">
    <location>
        <begin position="844"/>
        <end position="858"/>
    </location>
</feature>
<dbReference type="InterPro" id="IPR002048">
    <property type="entry name" value="EF_hand_dom"/>
</dbReference>
<dbReference type="SUPFAM" id="SSF47473">
    <property type="entry name" value="EF-hand"/>
    <property type="match status" value="1"/>
</dbReference>
<comment type="caution">
    <text evidence="5">The sequence shown here is derived from an EMBL/GenBank/DDBJ whole genome shotgun (WGS) entry which is preliminary data.</text>
</comment>
<dbReference type="Proteomes" id="UP001189429">
    <property type="component" value="Unassembled WGS sequence"/>
</dbReference>
<feature type="compositionally biased region" description="Low complexity" evidence="3">
    <location>
        <begin position="406"/>
        <end position="460"/>
    </location>
</feature>